<proteinExistence type="predicted"/>
<dbReference type="Proteomes" id="UP000475862">
    <property type="component" value="Unassembled WGS sequence"/>
</dbReference>
<comment type="caution">
    <text evidence="2">The sequence shown here is derived from an EMBL/GenBank/DDBJ whole genome shotgun (WGS) entry which is preliminary data.</text>
</comment>
<sequence>MDKAVTGGSGGPDPSPSEIFFNTYISKNILDPPPENFFSYISVHIITIGGHKNFTLHSITYYYGIINTLIYLTILKDTQRRLKWPDVSPLISFSRLCPWVTYVFPTVRTPKLLKVHNISTSTSSWVPNPEIASCNSFAYNSGSGVINANTVSSKCPLTSAISMRCTIPRLAITSTFFRAVASSFASKFGDANTNRSTNVTGRRSWRKRQELY</sequence>
<name>A0A6G0TXP8_APHGL</name>
<keyword evidence="1" id="KW-1133">Transmembrane helix</keyword>
<evidence type="ECO:0000256" key="1">
    <source>
        <dbReference type="SAM" id="Phobius"/>
    </source>
</evidence>
<feature type="transmembrane region" description="Helical" evidence="1">
    <location>
        <begin position="59"/>
        <end position="75"/>
    </location>
</feature>
<organism evidence="2 3">
    <name type="scientific">Aphis glycines</name>
    <name type="common">Soybean aphid</name>
    <dbReference type="NCBI Taxonomy" id="307491"/>
    <lineage>
        <taxon>Eukaryota</taxon>
        <taxon>Metazoa</taxon>
        <taxon>Ecdysozoa</taxon>
        <taxon>Arthropoda</taxon>
        <taxon>Hexapoda</taxon>
        <taxon>Insecta</taxon>
        <taxon>Pterygota</taxon>
        <taxon>Neoptera</taxon>
        <taxon>Paraneoptera</taxon>
        <taxon>Hemiptera</taxon>
        <taxon>Sternorrhyncha</taxon>
        <taxon>Aphidomorpha</taxon>
        <taxon>Aphidoidea</taxon>
        <taxon>Aphididae</taxon>
        <taxon>Aphidini</taxon>
        <taxon>Aphis</taxon>
        <taxon>Aphis</taxon>
    </lineage>
</organism>
<reference evidence="2 3" key="1">
    <citation type="submission" date="2019-08" db="EMBL/GenBank/DDBJ databases">
        <title>The genome of the soybean aphid Biotype 1, its phylome, world population structure and adaptation to the North American continent.</title>
        <authorList>
            <person name="Giordano R."/>
            <person name="Donthu R.K."/>
            <person name="Hernandez A.G."/>
            <person name="Wright C.L."/>
            <person name="Zimin A.V."/>
        </authorList>
    </citation>
    <scope>NUCLEOTIDE SEQUENCE [LARGE SCALE GENOMIC DNA]</scope>
    <source>
        <tissue evidence="2">Whole aphids</tissue>
    </source>
</reference>
<keyword evidence="1" id="KW-0812">Transmembrane</keyword>
<accession>A0A6G0TXP8</accession>
<protein>
    <submittedName>
        <fullName evidence="2">Uncharacterized protein</fullName>
    </submittedName>
</protein>
<dbReference type="AlphaFoldDB" id="A0A6G0TXP8"/>
<evidence type="ECO:0000313" key="3">
    <source>
        <dbReference type="Proteomes" id="UP000475862"/>
    </source>
</evidence>
<gene>
    <name evidence="2" type="ORF">AGLY_004314</name>
</gene>
<evidence type="ECO:0000313" key="2">
    <source>
        <dbReference type="EMBL" id="KAE9541069.1"/>
    </source>
</evidence>
<keyword evidence="3" id="KW-1185">Reference proteome</keyword>
<dbReference type="EMBL" id="VYZN01000013">
    <property type="protein sequence ID" value="KAE9541069.1"/>
    <property type="molecule type" value="Genomic_DNA"/>
</dbReference>
<keyword evidence="1" id="KW-0472">Membrane</keyword>